<dbReference type="Pfam" id="PF03029">
    <property type="entry name" value="ATP_bind_1"/>
    <property type="match status" value="2"/>
</dbReference>
<evidence type="ECO:0000256" key="6">
    <source>
        <dbReference type="SAM" id="MobiDB-lite"/>
    </source>
</evidence>
<proteinExistence type="inferred from homology"/>
<evidence type="ECO:0000256" key="2">
    <source>
        <dbReference type="ARBA" id="ARBA00022741"/>
    </source>
</evidence>
<keyword evidence="8" id="KW-1185">Reference proteome</keyword>
<dbReference type="Gene3D" id="3.40.50.300">
    <property type="entry name" value="P-loop containing nucleotide triphosphate hydrolases"/>
    <property type="match status" value="1"/>
</dbReference>
<dbReference type="GO" id="GO:0005525">
    <property type="term" value="F:GTP binding"/>
    <property type="evidence" value="ECO:0007669"/>
    <property type="project" value="UniProtKB-KW"/>
</dbReference>
<dbReference type="PANTHER" id="PTHR21231:SF3">
    <property type="entry name" value="GPN-LOOP GTPASE 2"/>
    <property type="match status" value="1"/>
</dbReference>
<dbReference type="SUPFAM" id="SSF52540">
    <property type="entry name" value="P-loop containing nucleoside triphosphate hydrolases"/>
    <property type="match status" value="1"/>
</dbReference>
<comment type="similarity">
    <text evidence="1 5">Belongs to the GPN-loop GTPase family.</text>
</comment>
<keyword evidence="4 5" id="KW-0342">GTP-binding</keyword>
<organism evidence="7 8">
    <name type="scientific">Chaetoceros tenuissimus</name>
    <dbReference type="NCBI Taxonomy" id="426638"/>
    <lineage>
        <taxon>Eukaryota</taxon>
        <taxon>Sar</taxon>
        <taxon>Stramenopiles</taxon>
        <taxon>Ochrophyta</taxon>
        <taxon>Bacillariophyta</taxon>
        <taxon>Coscinodiscophyceae</taxon>
        <taxon>Chaetocerotophycidae</taxon>
        <taxon>Chaetocerotales</taxon>
        <taxon>Chaetocerotaceae</taxon>
        <taxon>Chaetoceros</taxon>
    </lineage>
</organism>
<feature type="region of interest" description="Disordered" evidence="6">
    <location>
        <begin position="43"/>
        <end position="69"/>
    </location>
</feature>
<dbReference type="EMBL" id="BLLK01000047">
    <property type="protein sequence ID" value="GFH54791.1"/>
    <property type="molecule type" value="Genomic_DNA"/>
</dbReference>
<comment type="subunit">
    <text evidence="5">Binds to RNA polymerase II (RNAPII).</text>
</comment>
<dbReference type="PANTHER" id="PTHR21231">
    <property type="entry name" value="XPA-BINDING PROTEIN 1-RELATED"/>
    <property type="match status" value="1"/>
</dbReference>
<dbReference type="InterPro" id="IPR027417">
    <property type="entry name" value="P-loop_NTPase"/>
</dbReference>
<dbReference type="Proteomes" id="UP001054902">
    <property type="component" value="Unassembled WGS sequence"/>
</dbReference>
<comment type="function">
    <text evidence="5">Small GTPase required for proper localization of RNA polymerase II and III (RNAPII and RNAPIII). May act at an RNAP assembly step prior to nuclear import.</text>
</comment>
<evidence type="ECO:0000256" key="1">
    <source>
        <dbReference type="ARBA" id="ARBA00005290"/>
    </source>
</evidence>
<evidence type="ECO:0000256" key="4">
    <source>
        <dbReference type="ARBA" id="ARBA00023134"/>
    </source>
</evidence>
<dbReference type="InterPro" id="IPR030231">
    <property type="entry name" value="Gpn2"/>
</dbReference>
<evidence type="ECO:0000256" key="3">
    <source>
        <dbReference type="ARBA" id="ARBA00022801"/>
    </source>
</evidence>
<reference evidence="7 8" key="1">
    <citation type="journal article" date="2021" name="Sci. Rep.">
        <title>The genome of the diatom Chaetoceros tenuissimus carries an ancient integrated fragment of an extant virus.</title>
        <authorList>
            <person name="Hongo Y."/>
            <person name="Kimura K."/>
            <person name="Takaki Y."/>
            <person name="Yoshida Y."/>
            <person name="Baba S."/>
            <person name="Kobayashi G."/>
            <person name="Nagasaki K."/>
            <person name="Hano T."/>
            <person name="Tomaru Y."/>
        </authorList>
    </citation>
    <scope>NUCLEOTIDE SEQUENCE [LARGE SCALE GENOMIC DNA]</scope>
    <source>
        <strain evidence="7 8">NIES-3715</strain>
    </source>
</reference>
<dbReference type="CDD" id="cd17871">
    <property type="entry name" value="GPN2"/>
    <property type="match status" value="1"/>
</dbReference>
<gene>
    <name evidence="7" type="ORF">CTEN210_11267</name>
</gene>
<dbReference type="InterPro" id="IPR004130">
    <property type="entry name" value="Gpn"/>
</dbReference>
<dbReference type="GO" id="GO:0005737">
    <property type="term" value="C:cytoplasm"/>
    <property type="evidence" value="ECO:0007669"/>
    <property type="project" value="TreeGrafter"/>
</dbReference>
<sequence>MVLYGQVVVGHPGAGKTTYCNGMQQYLRCIGRETLVVNLDPANEFGHEDNVDEEKETSSENQEENKSSHLPYDVLLDASEDIINLSSVMTELELGPNGGLIYCLEYICHHVSTLVKMLNERIEEYCQKNEGSPPPYLLFDFPGQVELYTHNTSVQTILETLVKEMDLRLVSVHLVDAHSCADPSKFISAALLSTTTMLRLELPAVNVLSKIDLLGGYGEDSIPFNLDFFMECQELDRLLPFLEGNGVGIDQNENLDDETERAIMEDEDYRKARFKTRNTRFYKRYHKMHKELCEVIEDYSLLSYIPLDINDAASVGRLVARIDKSNGYVFTGRMKGNQEEQSNSVEDMFQCAMQTDSEWGYEQIADVQERYMGTFQEEVSELKR</sequence>
<evidence type="ECO:0000313" key="7">
    <source>
        <dbReference type="EMBL" id="GFH54791.1"/>
    </source>
</evidence>
<dbReference type="GO" id="GO:0003924">
    <property type="term" value="F:GTPase activity"/>
    <property type="evidence" value="ECO:0007669"/>
    <property type="project" value="TreeGrafter"/>
</dbReference>
<protein>
    <recommendedName>
        <fullName evidence="5">GPN-loop GTPase 2</fullName>
    </recommendedName>
</protein>
<accession>A0AAD3CZ34</accession>
<dbReference type="AlphaFoldDB" id="A0AAD3CZ34"/>
<name>A0AAD3CZ34_9STRA</name>
<keyword evidence="2 5" id="KW-0547">Nucleotide-binding</keyword>
<keyword evidence="3 5" id="KW-0378">Hydrolase</keyword>
<comment type="caution">
    <text evidence="7">The sequence shown here is derived from an EMBL/GenBank/DDBJ whole genome shotgun (WGS) entry which is preliminary data.</text>
</comment>
<evidence type="ECO:0000256" key="5">
    <source>
        <dbReference type="RuleBase" id="RU365059"/>
    </source>
</evidence>
<evidence type="ECO:0000313" key="8">
    <source>
        <dbReference type="Proteomes" id="UP001054902"/>
    </source>
</evidence>